<dbReference type="GO" id="GO:0005524">
    <property type="term" value="F:ATP binding"/>
    <property type="evidence" value="ECO:0007669"/>
    <property type="project" value="UniProtKB-KW"/>
</dbReference>
<dbReference type="Gene3D" id="3.40.50.300">
    <property type="entry name" value="P-loop containing nucleotide triphosphate hydrolases"/>
    <property type="match status" value="1"/>
</dbReference>
<organism evidence="4 5">
    <name type="scientific">Eudromia elegans</name>
    <name type="common">Elegant crested-tinamou</name>
    <dbReference type="NCBI Taxonomy" id="8805"/>
    <lineage>
        <taxon>Eukaryota</taxon>
        <taxon>Metazoa</taxon>
        <taxon>Chordata</taxon>
        <taxon>Craniata</taxon>
        <taxon>Vertebrata</taxon>
        <taxon>Euteleostomi</taxon>
        <taxon>Archelosauria</taxon>
        <taxon>Archosauria</taxon>
        <taxon>Dinosauria</taxon>
        <taxon>Saurischia</taxon>
        <taxon>Theropoda</taxon>
        <taxon>Coelurosauria</taxon>
        <taxon>Aves</taxon>
        <taxon>Palaeognathae</taxon>
        <taxon>Tinamiformes</taxon>
        <taxon>Tinamidae</taxon>
        <taxon>Eudromia</taxon>
    </lineage>
</organism>
<evidence type="ECO:0000256" key="1">
    <source>
        <dbReference type="ARBA" id="ARBA00022741"/>
    </source>
</evidence>
<dbReference type="InterPro" id="IPR004948">
    <property type="entry name" value="Nuc-triphosphatase_THEP1"/>
</dbReference>
<evidence type="ECO:0000256" key="2">
    <source>
        <dbReference type="ARBA" id="ARBA00022801"/>
    </source>
</evidence>
<protein>
    <submittedName>
        <fullName evidence="4">NTPCR triphosphatase</fullName>
    </submittedName>
</protein>
<evidence type="ECO:0000313" key="5">
    <source>
        <dbReference type="Proteomes" id="UP000533954"/>
    </source>
</evidence>
<proteinExistence type="predicted"/>
<keyword evidence="2" id="KW-0378">Hydrolase</keyword>
<feature type="non-terminal residue" evidence="4">
    <location>
        <position position="1"/>
    </location>
</feature>
<accession>A0A7K7VB38</accession>
<dbReference type="EMBL" id="VZSX01000073">
    <property type="protein sequence ID" value="NXA38158.1"/>
    <property type="molecule type" value="Genomic_DNA"/>
</dbReference>
<comment type="caution">
    <text evidence="4">The sequence shown here is derived from an EMBL/GenBank/DDBJ whole genome shotgun (WGS) entry which is preliminary data.</text>
</comment>
<dbReference type="Pfam" id="PF03266">
    <property type="entry name" value="NTPase_1"/>
    <property type="match status" value="1"/>
</dbReference>
<dbReference type="OrthoDB" id="446244at2759"/>
<reference evidence="4 5" key="1">
    <citation type="submission" date="2019-09" db="EMBL/GenBank/DDBJ databases">
        <title>Bird 10,000 Genomes (B10K) Project - Family phase.</title>
        <authorList>
            <person name="Zhang G."/>
        </authorList>
    </citation>
    <scope>NUCLEOTIDE SEQUENCE [LARGE SCALE GENOMIC DNA]</scope>
    <source>
        <strain evidence="4">B10K-LSUMZ-16893</strain>
    </source>
</reference>
<dbReference type="PANTHER" id="PTHR43146:SF1">
    <property type="entry name" value="CANCER-RELATED NUCLEOSIDE-TRIPHOSPHATASE"/>
    <property type="match status" value="1"/>
</dbReference>
<dbReference type="GO" id="GO:0017111">
    <property type="term" value="F:ribonucleoside triphosphate phosphatase activity"/>
    <property type="evidence" value="ECO:0007669"/>
    <property type="project" value="InterPro"/>
</dbReference>
<keyword evidence="5" id="KW-1185">Reference proteome</keyword>
<name>A0A7K7VB38_EUDEL</name>
<evidence type="ECO:0000313" key="4">
    <source>
        <dbReference type="EMBL" id="NXA38158.1"/>
    </source>
</evidence>
<keyword evidence="3" id="KW-0067">ATP-binding</keyword>
<gene>
    <name evidence="4" type="primary">Ntpcr</name>
    <name evidence="4" type="ORF">EUDELE_R03548</name>
</gene>
<dbReference type="AlphaFoldDB" id="A0A7K7VB38"/>
<sequence>FASPLFLGVGKTTLIQKATQALKSAGVSIDGFYTEEVREGGRRTGFDVVTLSGKRGPLSRVRYTSDSSASRRECRVGQYVVDVASFEQLVLPLLRNVNLGSDAERKICVIDEIGKMELFSQPFIHAVRQTLASSGTVVLGTIPVPKGKPLDLVEEIRSRKDVKVFNVS</sequence>
<keyword evidence="1" id="KW-0547">Nucleotide-binding</keyword>
<feature type="non-terminal residue" evidence="4">
    <location>
        <position position="168"/>
    </location>
</feature>
<dbReference type="InterPro" id="IPR027417">
    <property type="entry name" value="P-loop_NTPase"/>
</dbReference>
<dbReference type="PANTHER" id="PTHR43146">
    <property type="entry name" value="CANCER-RELATED NUCLEOSIDE-TRIPHOSPHATASE"/>
    <property type="match status" value="1"/>
</dbReference>
<dbReference type="Proteomes" id="UP000533954">
    <property type="component" value="Unassembled WGS sequence"/>
</dbReference>
<evidence type="ECO:0000256" key="3">
    <source>
        <dbReference type="ARBA" id="ARBA00022840"/>
    </source>
</evidence>
<dbReference type="SUPFAM" id="SSF52540">
    <property type="entry name" value="P-loop containing nucleoside triphosphate hydrolases"/>
    <property type="match status" value="1"/>
</dbReference>